<feature type="compositionally biased region" description="Basic and acidic residues" evidence="1">
    <location>
        <begin position="1"/>
        <end position="10"/>
    </location>
</feature>
<dbReference type="AlphaFoldDB" id="A0A6A4DRC6"/>
<dbReference type="InterPro" id="IPR053134">
    <property type="entry name" value="RNA-dir_DNA_polymerase"/>
</dbReference>
<feature type="domain" description="Reverse transcriptase" evidence="2">
    <location>
        <begin position="413"/>
        <end position="558"/>
    </location>
</feature>
<evidence type="ECO:0000256" key="1">
    <source>
        <dbReference type="SAM" id="MobiDB-lite"/>
    </source>
</evidence>
<accession>A0A6A4DRC6</accession>
<protein>
    <recommendedName>
        <fullName evidence="2">Reverse transcriptase domain-containing protein</fullName>
    </recommendedName>
</protein>
<gene>
    <name evidence="3" type="ORF">PR003_g20369</name>
</gene>
<dbReference type="SUPFAM" id="SSF56672">
    <property type="entry name" value="DNA/RNA polymerases"/>
    <property type="match status" value="1"/>
</dbReference>
<dbReference type="InterPro" id="IPR043128">
    <property type="entry name" value="Rev_trsase/Diguanyl_cyclase"/>
</dbReference>
<sequence length="570" mass="63915">MAALVEDQRTRGQQQADEVGEELRQRRQHDHEPQGECRIDGQQDRVSLVQLRPDERTVITTAELKLSMEASDGLPTAMMSVDSERPPVKLESGARYSVAGTARGKRLRGPAPVDFVEGIGGLLLDVVGVWSFDMRNAFVQRVELAVCIIDGCTDEFLVDVDFMQQHKATMDFARNEVRYVEKNLNVVILFRTENCEGNAKVAAVRLVRRDRLARNAVTPMQKAVAAPDGDEGIFVPTRRCGTVMLAVTVTKAKAGKTYVPVINKRGDRTKLPAKKELGMWTPMDDDMQALKINGQKDKKRLPEWLETLGDSTTPLENEDKVRIDTEGRDGRVLILKLLLAYSKVSSNKGDCPSATTLGVHHHIDMGDAAPIMMIRRRHAQKEDTIIEDNMKMMLNAGVIEEGNGAWDFPVVLVRKKDSEVRFCSGYRALNTVTKKDVYPLPRIDETLETLGDALLFTTLDLRAGYWQIRVAPENRDKTAFTTKQGLYRFVRMPFRLMNAPSTFQRMMNGVLRGMTWTTCLVYLDDIMAYTRGDIERHVLELATVLEMLSVAGLALKIEEVCLCVTSNGIP</sequence>
<dbReference type="Pfam" id="PF00078">
    <property type="entry name" value="RVT_1"/>
    <property type="match status" value="1"/>
</dbReference>
<comment type="caution">
    <text evidence="3">The sequence shown here is derived from an EMBL/GenBank/DDBJ whole genome shotgun (WGS) entry which is preliminary data.</text>
</comment>
<dbReference type="Gene3D" id="3.30.70.270">
    <property type="match status" value="1"/>
</dbReference>
<dbReference type="EMBL" id="QXFT01001804">
    <property type="protein sequence ID" value="KAE9310000.1"/>
    <property type="molecule type" value="Genomic_DNA"/>
</dbReference>
<dbReference type="CDD" id="cd01647">
    <property type="entry name" value="RT_LTR"/>
    <property type="match status" value="1"/>
</dbReference>
<name>A0A6A4DRC6_9STRA</name>
<reference evidence="3 4" key="1">
    <citation type="submission" date="2018-08" db="EMBL/GenBank/DDBJ databases">
        <title>Genomic investigation of the strawberry pathogen Phytophthora fragariae indicates pathogenicity is determined by transcriptional variation in three key races.</title>
        <authorList>
            <person name="Adams T.M."/>
            <person name="Armitage A.D."/>
            <person name="Sobczyk M.K."/>
            <person name="Bates H.J."/>
            <person name="Dunwell J.M."/>
            <person name="Nellist C.F."/>
            <person name="Harrison R.J."/>
        </authorList>
    </citation>
    <scope>NUCLEOTIDE SEQUENCE [LARGE SCALE GENOMIC DNA]</scope>
    <source>
        <strain evidence="3 4">SCRP333</strain>
    </source>
</reference>
<evidence type="ECO:0000313" key="4">
    <source>
        <dbReference type="Proteomes" id="UP000434957"/>
    </source>
</evidence>
<dbReference type="InterPro" id="IPR043502">
    <property type="entry name" value="DNA/RNA_pol_sf"/>
</dbReference>
<organism evidence="3 4">
    <name type="scientific">Phytophthora rubi</name>
    <dbReference type="NCBI Taxonomy" id="129364"/>
    <lineage>
        <taxon>Eukaryota</taxon>
        <taxon>Sar</taxon>
        <taxon>Stramenopiles</taxon>
        <taxon>Oomycota</taxon>
        <taxon>Peronosporomycetes</taxon>
        <taxon>Peronosporales</taxon>
        <taxon>Peronosporaceae</taxon>
        <taxon>Phytophthora</taxon>
    </lineage>
</organism>
<feature type="compositionally biased region" description="Basic and acidic residues" evidence="1">
    <location>
        <begin position="21"/>
        <end position="42"/>
    </location>
</feature>
<feature type="region of interest" description="Disordered" evidence="1">
    <location>
        <begin position="1"/>
        <end position="42"/>
    </location>
</feature>
<evidence type="ECO:0000313" key="3">
    <source>
        <dbReference type="EMBL" id="KAE9310000.1"/>
    </source>
</evidence>
<dbReference type="InterPro" id="IPR000477">
    <property type="entry name" value="RT_dom"/>
</dbReference>
<proteinExistence type="predicted"/>
<dbReference type="Gene3D" id="3.10.10.10">
    <property type="entry name" value="HIV Type 1 Reverse Transcriptase, subunit A, domain 1"/>
    <property type="match status" value="1"/>
</dbReference>
<dbReference type="Proteomes" id="UP000434957">
    <property type="component" value="Unassembled WGS sequence"/>
</dbReference>
<dbReference type="PANTHER" id="PTHR24559:SF444">
    <property type="entry name" value="REVERSE TRANSCRIPTASE DOMAIN-CONTAINING PROTEIN"/>
    <property type="match status" value="1"/>
</dbReference>
<dbReference type="PANTHER" id="PTHR24559">
    <property type="entry name" value="TRANSPOSON TY3-I GAG-POL POLYPROTEIN"/>
    <property type="match status" value="1"/>
</dbReference>
<keyword evidence="4" id="KW-1185">Reference proteome</keyword>
<evidence type="ECO:0000259" key="2">
    <source>
        <dbReference type="Pfam" id="PF00078"/>
    </source>
</evidence>